<dbReference type="InterPro" id="IPR055373">
    <property type="entry name" value="Ribophorin_II_N"/>
</dbReference>
<comment type="subcellular location">
    <subcellularLocation>
        <location evidence="4">Endoplasmic reticulum membrane</location>
        <topology evidence="4">Multi-pass membrane protein</topology>
    </subcellularLocation>
</comment>
<reference evidence="9 10" key="1">
    <citation type="journal article" date="2018" name="Mol. Plant">
        <title>The genome of Artemisia annua provides insight into the evolution of Asteraceae family and artemisinin biosynthesis.</title>
        <authorList>
            <person name="Shen Q."/>
            <person name="Zhang L."/>
            <person name="Liao Z."/>
            <person name="Wang S."/>
            <person name="Yan T."/>
            <person name="Shi P."/>
            <person name="Liu M."/>
            <person name="Fu X."/>
            <person name="Pan Q."/>
            <person name="Wang Y."/>
            <person name="Lv Z."/>
            <person name="Lu X."/>
            <person name="Zhang F."/>
            <person name="Jiang W."/>
            <person name="Ma Y."/>
            <person name="Chen M."/>
            <person name="Hao X."/>
            <person name="Li L."/>
            <person name="Tang Y."/>
            <person name="Lv G."/>
            <person name="Zhou Y."/>
            <person name="Sun X."/>
            <person name="Brodelius P.E."/>
            <person name="Rose J.K.C."/>
            <person name="Tang K."/>
        </authorList>
    </citation>
    <scope>NUCLEOTIDE SEQUENCE [LARGE SCALE GENOMIC DNA]</scope>
    <source>
        <strain evidence="10">cv. Huhao1</strain>
        <tissue evidence="9">Leaf</tissue>
    </source>
</reference>
<comment type="function">
    <text evidence="1 4">Subunit of the oligosaccharyl transferase (OST) complex that catalyzes the initial transfer of a defined glycan (Glc(3)Man(9)GlcNAc(2) in eukaryotes) from the lipid carrier dolichol-pyrophosphate to an asparagine residue within an Asn-X-Ser/Thr consensus motif in nascent polypeptide chains, the first step in protein N-glycosylation. N-glycosylation occurs cotranslationally and the complex associates with the Sec61 complex at the channel-forming translocon complex that mediates protein translocation across the endoplasmic reticulum (ER). All subunits are required for a maximal enzyme activity.</text>
</comment>
<comment type="pathway">
    <text evidence="2 4">Protein modification; protein glycosylation.</text>
</comment>
<sequence length="762" mass="82485">MSSQIELRYHLNICCCMIMFAHYIVAMTMKLGLIALLLALTSICVSAAVFHPISQSHRSAALELFSNADGRKQTTAMAMKLGLIAVLLALTSICVSAAVFHPISQSHRSAALELFSNADGSFSSLEEAYEALRTFEVLGIEKKPEDATCKSVVDTLSSPSSNSKDLYHALRVNGLLKCKISTAALEGIASRLKDGLKHATLLLDYYHAVGGLLLIKDQSPEVDVLLGNADGIVRSIKALSQSDGRWRYSSNNPESSTYAAGIAFETLSGVVSLAASVIDENLIGTLKKDIVKLFDSIEKYDDGAYYFDDKHIDASGHQGPLSATSAVVRGLTAFAATSGSLNVPEDKILGLARFFLGIGIPGNSKDLYYQIDALSCLENNGVSVPLILSVPATVLSLTSKDKLKVRVSTVLGSSSPPLSVKLMQVFSSGSKDASVLKQELRFDPKEAIYTMDALPEGVDIGDYVFAFEIVLSDPELKSKYATGGRTKVPVHVTGVVKVDNAKVTLLEGDIVESEKKLDLPGKNDVALSANHLQKLHLSFLLTTPLGKPFKPHQVFLKLRHETGVEHIFVVDNTGKQFKITLDFLGLVEKFFYLSGQYDIELTVGDAVMENSFLQPLGSIELDLPKAPEKATQPPPQAVSPYLRFGPKAEINHIFRVPEKRPPQEVSYAFLGLVLVPLLAFLVGLLRLGVNFKNFPTSAVPATFAILFHGGIAAVLLLYVLFWLKLDLFTTLKTLGLLGVFLMFVGHRTLSHLASTAAKLKSA</sequence>
<evidence type="ECO:0000256" key="4">
    <source>
        <dbReference type="RuleBase" id="RU366029"/>
    </source>
</evidence>
<feature type="transmembrane region" description="Helical" evidence="4">
    <location>
        <begin position="727"/>
        <end position="744"/>
    </location>
</feature>
<keyword evidence="4" id="KW-1133">Transmembrane helix</keyword>
<dbReference type="InterPro" id="IPR008814">
    <property type="entry name" value="Swp1"/>
</dbReference>
<dbReference type="AlphaFoldDB" id="A0A2U1P8E2"/>
<organism evidence="9 10">
    <name type="scientific">Artemisia annua</name>
    <name type="common">Sweet wormwood</name>
    <dbReference type="NCBI Taxonomy" id="35608"/>
    <lineage>
        <taxon>Eukaryota</taxon>
        <taxon>Viridiplantae</taxon>
        <taxon>Streptophyta</taxon>
        <taxon>Embryophyta</taxon>
        <taxon>Tracheophyta</taxon>
        <taxon>Spermatophyta</taxon>
        <taxon>Magnoliopsida</taxon>
        <taxon>eudicotyledons</taxon>
        <taxon>Gunneridae</taxon>
        <taxon>Pentapetalae</taxon>
        <taxon>asterids</taxon>
        <taxon>campanulids</taxon>
        <taxon>Asterales</taxon>
        <taxon>Asteraceae</taxon>
        <taxon>Asteroideae</taxon>
        <taxon>Anthemideae</taxon>
        <taxon>Artemisiinae</taxon>
        <taxon>Artemisia</taxon>
    </lineage>
</organism>
<feature type="transmembrane region" description="Helical" evidence="4">
    <location>
        <begin position="81"/>
        <end position="100"/>
    </location>
</feature>
<feature type="domain" description="Ribophorin II third" evidence="6">
    <location>
        <begin position="501"/>
        <end position="621"/>
    </location>
</feature>
<keyword evidence="4" id="KW-0812">Transmembrane</keyword>
<dbReference type="EMBL" id="PKPP01001522">
    <property type="protein sequence ID" value="PWA82007.1"/>
    <property type="molecule type" value="Genomic_DNA"/>
</dbReference>
<evidence type="ECO:0000259" key="7">
    <source>
        <dbReference type="Pfam" id="PF23861"/>
    </source>
</evidence>
<feature type="transmembrane region" description="Helical" evidence="4">
    <location>
        <begin position="31"/>
        <end position="50"/>
    </location>
</feature>
<feature type="domain" description="Ribophorin II second" evidence="7">
    <location>
        <begin position="387"/>
        <end position="492"/>
    </location>
</feature>
<evidence type="ECO:0000313" key="9">
    <source>
        <dbReference type="EMBL" id="PWA82007.1"/>
    </source>
</evidence>
<keyword evidence="4" id="KW-0472">Membrane</keyword>
<protein>
    <recommendedName>
        <fullName evidence="4">Dolichyl-diphosphooligosaccharide--protein glycosyltransferase subunit 2</fullName>
    </recommendedName>
    <alternativeName>
        <fullName evidence="4">Ribophorin-2</fullName>
    </alternativeName>
</protein>
<evidence type="ECO:0000313" key="10">
    <source>
        <dbReference type="Proteomes" id="UP000245207"/>
    </source>
</evidence>
<feature type="transmembrane region" description="Helical" evidence="4">
    <location>
        <begin position="7"/>
        <end position="25"/>
    </location>
</feature>
<feature type="domain" description="Ribophorin II N-terminal" evidence="5">
    <location>
        <begin position="103"/>
        <end position="378"/>
    </location>
</feature>
<dbReference type="InterPro" id="IPR055375">
    <property type="entry name" value="Ribophorin_II_2nd"/>
</dbReference>
<comment type="caution">
    <text evidence="9">The sequence shown here is derived from an EMBL/GenBank/DDBJ whole genome shotgun (WGS) entry which is preliminary data.</text>
</comment>
<dbReference type="Pfam" id="PF23861">
    <property type="entry name" value="Ribophorin_II_2nd"/>
    <property type="match status" value="1"/>
</dbReference>
<feature type="transmembrane region" description="Helical" evidence="4">
    <location>
        <begin position="667"/>
        <end position="689"/>
    </location>
</feature>
<dbReference type="STRING" id="35608.A0A2U1P8E2"/>
<dbReference type="InterPro" id="IPR055374">
    <property type="entry name" value="Ribophorin_II_3rd"/>
</dbReference>
<comment type="subunit">
    <text evidence="4">Component of the oligosaccharyltransferase (OST) complex.</text>
</comment>
<feature type="transmembrane region" description="Helical" evidence="4">
    <location>
        <begin position="701"/>
        <end position="721"/>
    </location>
</feature>
<dbReference type="OrthoDB" id="432292at2759"/>
<evidence type="ECO:0000259" key="6">
    <source>
        <dbReference type="Pfam" id="PF23860"/>
    </source>
</evidence>
<keyword evidence="4" id="KW-0256">Endoplasmic reticulum</keyword>
<dbReference type="Pfam" id="PF23860">
    <property type="entry name" value="Ribophorin_II_3rd"/>
    <property type="match status" value="1"/>
</dbReference>
<dbReference type="Pfam" id="PF25147">
    <property type="entry name" value="Ribophorin_II_C"/>
    <property type="match status" value="1"/>
</dbReference>
<dbReference type="Pfam" id="PF05817">
    <property type="entry name" value="Ribophorin_II"/>
    <property type="match status" value="1"/>
</dbReference>
<keyword evidence="10" id="KW-1185">Reference proteome</keyword>
<dbReference type="GO" id="GO:0008250">
    <property type="term" value="C:oligosaccharyltransferase complex"/>
    <property type="evidence" value="ECO:0007669"/>
    <property type="project" value="UniProtKB-UniRule"/>
</dbReference>
<dbReference type="Proteomes" id="UP000245207">
    <property type="component" value="Unassembled WGS sequence"/>
</dbReference>
<gene>
    <name evidence="9" type="ORF">CTI12_AA182210</name>
</gene>
<dbReference type="PANTHER" id="PTHR12640:SF2">
    <property type="entry name" value="DOLICHYL-DIPHOSPHOOLIGOSACCHARIDE--PROTEIN GLYCOSYLTRANSFERASE SUBUNIT 2"/>
    <property type="match status" value="1"/>
</dbReference>
<evidence type="ECO:0000259" key="5">
    <source>
        <dbReference type="Pfam" id="PF05817"/>
    </source>
</evidence>
<comment type="caution">
    <text evidence="4">Lacks conserved residue(s) required for the propagation of feature annotation.</text>
</comment>
<dbReference type="UniPathway" id="UPA00378"/>
<dbReference type="InterPro" id="IPR056790">
    <property type="entry name" value="Ribophorin_II_C"/>
</dbReference>
<evidence type="ECO:0000256" key="2">
    <source>
        <dbReference type="ARBA" id="ARBA00004922"/>
    </source>
</evidence>
<evidence type="ECO:0000256" key="1">
    <source>
        <dbReference type="ARBA" id="ARBA00002791"/>
    </source>
</evidence>
<name>A0A2U1P8E2_ARTAN</name>
<proteinExistence type="inferred from homology"/>
<accession>A0A2U1P8E2</accession>
<evidence type="ECO:0000259" key="8">
    <source>
        <dbReference type="Pfam" id="PF25147"/>
    </source>
</evidence>
<feature type="domain" description="Ribophorin II C-terminal" evidence="8">
    <location>
        <begin position="654"/>
        <end position="754"/>
    </location>
</feature>
<dbReference type="GO" id="GO:0006487">
    <property type="term" value="P:protein N-linked glycosylation"/>
    <property type="evidence" value="ECO:0007669"/>
    <property type="project" value="UniProtKB-UniRule"/>
</dbReference>
<evidence type="ECO:0000256" key="3">
    <source>
        <dbReference type="ARBA" id="ARBA00009038"/>
    </source>
</evidence>
<dbReference type="PANTHER" id="PTHR12640">
    <property type="entry name" value="RIBOPHORIN II"/>
    <property type="match status" value="1"/>
</dbReference>
<comment type="similarity">
    <text evidence="3 4">Belongs to the SWP1 family.</text>
</comment>